<protein>
    <submittedName>
        <fullName evidence="2">Uncharacterized protein</fullName>
    </submittedName>
</protein>
<feature type="region of interest" description="Disordered" evidence="1">
    <location>
        <begin position="165"/>
        <end position="191"/>
    </location>
</feature>
<evidence type="ECO:0000313" key="2">
    <source>
        <dbReference type="EMBL" id="KAK2033938.1"/>
    </source>
</evidence>
<proteinExistence type="predicted"/>
<evidence type="ECO:0000256" key="1">
    <source>
        <dbReference type="SAM" id="MobiDB-lite"/>
    </source>
</evidence>
<dbReference type="Proteomes" id="UP001232148">
    <property type="component" value="Unassembled WGS sequence"/>
</dbReference>
<feature type="region of interest" description="Disordered" evidence="1">
    <location>
        <begin position="73"/>
        <end position="96"/>
    </location>
</feature>
<gene>
    <name evidence="2" type="ORF">LX32DRAFT_648887</name>
</gene>
<reference evidence="2" key="1">
    <citation type="submission" date="2021-06" db="EMBL/GenBank/DDBJ databases">
        <title>Comparative genomics, transcriptomics and evolutionary studies reveal genomic signatures of adaptation to plant cell wall in hemibiotrophic fungi.</title>
        <authorList>
            <consortium name="DOE Joint Genome Institute"/>
            <person name="Baroncelli R."/>
            <person name="Diaz J.F."/>
            <person name="Benocci T."/>
            <person name="Peng M."/>
            <person name="Battaglia E."/>
            <person name="Haridas S."/>
            <person name="Andreopoulos W."/>
            <person name="Labutti K."/>
            <person name="Pangilinan J."/>
            <person name="Floch G.L."/>
            <person name="Makela M.R."/>
            <person name="Henrissat B."/>
            <person name="Grigoriev I.V."/>
            <person name="Crouch J.A."/>
            <person name="De Vries R.P."/>
            <person name="Sukno S.A."/>
            <person name="Thon M.R."/>
        </authorList>
    </citation>
    <scope>NUCLEOTIDE SEQUENCE</scope>
    <source>
        <strain evidence="2">MAFF235873</strain>
    </source>
</reference>
<name>A0AAD9HRU0_9PEZI</name>
<dbReference type="AlphaFoldDB" id="A0AAD9HRU0"/>
<comment type="caution">
    <text evidence="2">The sequence shown here is derived from an EMBL/GenBank/DDBJ whole genome shotgun (WGS) entry which is preliminary data.</text>
</comment>
<dbReference type="EMBL" id="MU842818">
    <property type="protein sequence ID" value="KAK2033938.1"/>
    <property type="molecule type" value="Genomic_DNA"/>
</dbReference>
<organism evidence="2 3">
    <name type="scientific">Colletotrichum zoysiae</name>
    <dbReference type="NCBI Taxonomy" id="1216348"/>
    <lineage>
        <taxon>Eukaryota</taxon>
        <taxon>Fungi</taxon>
        <taxon>Dikarya</taxon>
        <taxon>Ascomycota</taxon>
        <taxon>Pezizomycotina</taxon>
        <taxon>Sordariomycetes</taxon>
        <taxon>Hypocreomycetidae</taxon>
        <taxon>Glomerellales</taxon>
        <taxon>Glomerellaceae</taxon>
        <taxon>Colletotrichum</taxon>
        <taxon>Colletotrichum graminicola species complex</taxon>
    </lineage>
</organism>
<keyword evidence="3" id="KW-1185">Reference proteome</keyword>
<accession>A0AAD9HRU0</accession>
<evidence type="ECO:0000313" key="3">
    <source>
        <dbReference type="Proteomes" id="UP001232148"/>
    </source>
</evidence>
<sequence>MALDMRHYLRSGFLGTTTDGLHQLRPLQNGWFSLKLGNGWQRECPARACVAKKTQRYWRLCDDALDYPPVTIPGAEPAQHNRASEQSGAGKPAMELDEDARSRASWWFAQPEHSGLATRPCVAEPRTAYQIRIRMGRHMVRTVHEASDLCNTGAPVHATRGARLGHAKTAAPRALAPDPDYRPAPTARRPASQRAMVTLVLTHGTGSAHDTVGLPYQGT</sequence>